<dbReference type="Proteomes" id="UP001057134">
    <property type="component" value="Chromosome"/>
</dbReference>
<name>A0ABY4RRR1_9BACL</name>
<gene>
    <name evidence="3" type="ORF">SK3146_03426</name>
</gene>
<feature type="transmembrane region" description="Helical" evidence="1">
    <location>
        <begin position="296"/>
        <end position="317"/>
    </location>
</feature>
<dbReference type="RefSeq" id="WP_249866127.1">
    <property type="nucleotide sequence ID" value="NZ_CP027059.1"/>
</dbReference>
<sequence length="563" mass="64160">MKTAINRLPVFYRYLLSYILLLLLPLLFLGTTGYLRLADIVGNEVERNNQALLDKLQDEVDQKLIQMNKIAGQITQTPELSPYVLTHDSVSMYEAKKVLESKVVDDSIREVLVHIRGSDYLYSSLSVYKVHDFVADIYHYADWTPEQFPEDLNRLTSPLLRPAEDVKIDGLPSQRLVTYMVPIPINSQRPYGTVLFILKEDMMLKGMNPELTLPKGNAVVFDQQGRVLSAYKQEDYLKDSDFYKQLTKEKGHVQLDIQHKPYAVSYQKSPRSGLIYATLQPQATVVAPVNQVIFQWINSLLIIFFVGGLFVYLVMLFNYKPVKRLASLVEAVRGHSIRKANEFEAIGSVIHDMADSNRQLGRKLEENRSAVKDHLLGSLLKGEMKTLQEVNERGGEVGVVFPHPQTAVLILEHPASLVPQKKQLIEEVERRFGEAETGYFKDSLEDRRTLFIMSVQSSGDEWKRWLESLREHLTAVFAAPITMGVGNLYEEVTQVGRSYLEASTAIDYKLIKGNQRAIFFDELPAHDREDVFNPRRVLNELDLVLQHGSAERITEACSRSPSE</sequence>
<feature type="domain" description="CdaR GGDEF-like" evidence="2">
    <location>
        <begin position="389"/>
        <end position="507"/>
    </location>
</feature>
<keyword evidence="4" id="KW-1185">Reference proteome</keyword>
<keyword evidence="1" id="KW-0472">Membrane</keyword>
<keyword evidence="1" id="KW-1133">Transmembrane helix</keyword>
<organism evidence="3 4">
    <name type="scientific">Paenibacillus konkukensis</name>
    <dbReference type="NCBI Taxonomy" id="2020716"/>
    <lineage>
        <taxon>Bacteria</taxon>
        <taxon>Bacillati</taxon>
        <taxon>Bacillota</taxon>
        <taxon>Bacilli</taxon>
        <taxon>Bacillales</taxon>
        <taxon>Paenibacillaceae</taxon>
        <taxon>Paenibacillus</taxon>
    </lineage>
</organism>
<accession>A0ABY4RRR1</accession>
<protein>
    <recommendedName>
        <fullName evidence="2">CdaR GGDEF-like domain-containing protein</fullName>
    </recommendedName>
</protein>
<evidence type="ECO:0000313" key="3">
    <source>
        <dbReference type="EMBL" id="UQZ84193.1"/>
    </source>
</evidence>
<proteinExistence type="predicted"/>
<dbReference type="InterPro" id="IPR041522">
    <property type="entry name" value="CdaR_GGDEF"/>
</dbReference>
<evidence type="ECO:0000259" key="2">
    <source>
        <dbReference type="Pfam" id="PF17853"/>
    </source>
</evidence>
<dbReference type="EMBL" id="CP027059">
    <property type="protein sequence ID" value="UQZ84193.1"/>
    <property type="molecule type" value="Genomic_DNA"/>
</dbReference>
<evidence type="ECO:0000256" key="1">
    <source>
        <dbReference type="SAM" id="Phobius"/>
    </source>
</evidence>
<evidence type="ECO:0000313" key="4">
    <source>
        <dbReference type="Proteomes" id="UP001057134"/>
    </source>
</evidence>
<keyword evidence="1" id="KW-0812">Transmembrane</keyword>
<reference evidence="3" key="2">
    <citation type="journal article" date="2021" name="J Anim Sci Technol">
        <title>Complete genome sequence of Paenibacillus konkukensis sp. nov. SK3146 as a potential probiotic strain.</title>
        <authorList>
            <person name="Jung H.I."/>
            <person name="Park S."/>
            <person name="Niu K.M."/>
            <person name="Lee S.W."/>
            <person name="Kothari D."/>
            <person name="Yi K.J."/>
            <person name="Kim S.K."/>
        </authorList>
    </citation>
    <scope>NUCLEOTIDE SEQUENCE</scope>
    <source>
        <strain evidence="3">SK3146</strain>
    </source>
</reference>
<dbReference type="Pfam" id="PF17853">
    <property type="entry name" value="GGDEF_2"/>
    <property type="match status" value="1"/>
</dbReference>
<reference evidence="3" key="1">
    <citation type="submission" date="2018-02" db="EMBL/GenBank/DDBJ databases">
        <authorList>
            <person name="Kim S.-K."/>
            <person name="Jung H.-I."/>
            <person name="Lee S.-W."/>
        </authorList>
    </citation>
    <scope>NUCLEOTIDE SEQUENCE</scope>
    <source>
        <strain evidence="3">SK3146</strain>
    </source>
</reference>